<dbReference type="EMBL" id="LSYV01000007">
    <property type="protein sequence ID" value="KXZ53836.1"/>
    <property type="molecule type" value="Genomic_DNA"/>
</dbReference>
<keyword evidence="3" id="KW-1185">Reference proteome</keyword>
<name>A0A150GVC7_GONPE</name>
<keyword evidence="1" id="KW-0812">Transmembrane</keyword>
<comment type="caution">
    <text evidence="2">The sequence shown here is derived from an EMBL/GenBank/DDBJ whole genome shotgun (WGS) entry which is preliminary data.</text>
</comment>
<keyword evidence="1" id="KW-0472">Membrane</keyword>
<gene>
    <name evidence="2" type="ORF">GPECTOR_6g754</name>
</gene>
<evidence type="ECO:0000313" key="3">
    <source>
        <dbReference type="Proteomes" id="UP000075714"/>
    </source>
</evidence>
<reference evidence="3" key="1">
    <citation type="journal article" date="2016" name="Nat. Commun.">
        <title>The Gonium pectorale genome demonstrates co-option of cell cycle regulation during the evolution of multicellularity.</title>
        <authorList>
            <person name="Hanschen E.R."/>
            <person name="Marriage T.N."/>
            <person name="Ferris P.J."/>
            <person name="Hamaji T."/>
            <person name="Toyoda A."/>
            <person name="Fujiyama A."/>
            <person name="Neme R."/>
            <person name="Noguchi H."/>
            <person name="Minakuchi Y."/>
            <person name="Suzuki M."/>
            <person name="Kawai-Toyooka H."/>
            <person name="Smith D.R."/>
            <person name="Sparks H."/>
            <person name="Anderson J."/>
            <person name="Bakaric R."/>
            <person name="Luria V."/>
            <person name="Karger A."/>
            <person name="Kirschner M.W."/>
            <person name="Durand P.M."/>
            <person name="Michod R.E."/>
            <person name="Nozaki H."/>
            <person name="Olson B.J."/>
        </authorList>
    </citation>
    <scope>NUCLEOTIDE SEQUENCE [LARGE SCALE GENOMIC DNA]</scope>
    <source>
        <strain evidence="3">NIES-2863</strain>
    </source>
</reference>
<proteinExistence type="predicted"/>
<sequence>MVIPYGAASVAAGIALFFLNLTNLAGTALVAGATALAASVLSLQEWKSGSDTKLYTLTSAACAGFVGYTAATSLSALKGAPYWLAAVLVALSAAAAAFCLYNVAAGGNPPPKKGKAAPAAQQ</sequence>
<dbReference type="AlphaFoldDB" id="A0A150GVC7"/>
<keyword evidence="1" id="KW-1133">Transmembrane helix</keyword>
<dbReference type="Proteomes" id="UP000075714">
    <property type="component" value="Unassembled WGS sequence"/>
</dbReference>
<evidence type="ECO:0000256" key="1">
    <source>
        <dbReference type="SAM" id="Phobius"/>
    </source>
</evidence>
<feature type="transmembrane region" description="Helical" evidence="1">
    <location>
        <begin position="83"/>
        <end position="104"/>
    </location>
</feature>
<evidence type="ECO:0000313" key="2">
    <source>
        <dbReference type="EMBL" id="KXZ53836.1"/>
    </source>
</evidence>
<feature type="transmembrane region" description="Helical" evidence="1">
    <location>
        <begin position="53"/>
        <end position="71"/>
    </location>
</feature>
<organism evidence="2 3">
    <name type="scientific">Gonium pectorale</name>
    <name type="common">Green alga</name>
    <dbReference type="NCBI Taxonomy" id="33097"/>
    <lineage>
        <taxon>Eukaryota</taxon>
        <taxon>Viridiplantae</taxon>
        <taxon>Chlorophyta</taxon>
        <taxon>core chlorophytes</taxon>
        <taxon>Chlorophyceae</taxon>
        <taxon>CS clade</taxon>
        <taxon>Chlamydomonadales</taxon>
        <taxon>Volvocaceae</taxon>
        <taxon>Gonium</taxon>
    </lineage>
</organism>
<accession>A0A150GVC7</accession>
<dbReference type="OrthoDB" id="537490at2759"/>
<protein>
    <submittedName>
        <fullName evidence="2">Uncharacterized protein</fullName>
    </submittedName>
</protein>